<dbReference type="PROSITE" id="PS51007">
    <property type="entry name" value="CYTC"/>
    <property type="match status" value="3"/>
</dbReference>
<feature type="domain" description="Cytochrome c" evidence="10">
    <location>
        <begin position="337"/>
        <end position="425"/>
    </location>
</feature>
<dbReference type="RefSeq" id="WP_218563339.1">
    <property type="nucleotide sequence ID" value="NZ_CP076643.1"/>
</dbReference>
<dbReference type="EMBL" id="CP076643">
    <property type="protein sequence ID" value="QXO19190.1"/>
    <property type="molecule type" value="Genomic_DNA"/>
</dbReference>
<dbReference type="PIRSF" id="PIRSF000018">
    <property type="entry name" value="Mb_ADH_cyt_c"/>
    <property type="match status" value="1"/>
</dbReference>
<evidence type="ECO:0000256" key="1">
    <source>
        <dbReference type="ARBA" id="ARBA00004236"/>
    </source>
</evidence>
<feature type="transmembrane region" description="Helical" evidence="9">
    <location>
        <begin position="7"/>
        <end position="27"/>
    </location>
</feature>
<feature type="domain" description="Cytochrome c" evidence="10">
    <location>
        <begin position="192"/>
        <end position="306"/>
    </location>
</feature>
<keyword evidence="2" id="KW-1003">Cell membrane</keyword>
<keyword evidence="7 9" id="KW-0472">Membrane</keyword>
<feature type="domain" description="Cytochrome c" evidence="10">
    <location>
        <begin position="46"/>
        <end position="149"/>
    </location>
</feature>
<evidence type="ECO:0000256" key="5">
    <source>
        <dbReference type="ARBA" id="ARBA00022737"/>
    </source>
</evidence>
<keyword evidence="6 8" id="KW-0408">Iron</keyword>
<evidence type="ECO:0000313" key="12">
    <source>
        <dbReference type="Proteomes" id="UP000694232"/>
    </source>
</evidence>
<dbReference type="Pfam" id="PF13442">
    <property type="entry name" value="Cytochrome_CBB3"/>
    <property type="match status" value="1"/>
</dbReference>
<comment type="subcellular location">
    <subcellularLocation>
        <location evidence="1">Cell membrane</location>
    </subcellularLocation>
</comment>
<keyword evidence="3 8" id="KW-0479">Metal-binding</keyword>
<dbReference type="InterPro" id="IPR009056">
    <property type="entry name" value="Cyt_c-like_dom"/>
</dbReference>
<keyword evidence="5" id="KW-0677">Repeat</keyword>
<evidence type="ECO:0000256" key="8">
    <source>
        <dbReference type="PROSITE-ProRule" id="PRU00433"/>
    </source>
</evidence>
<dbReference type="AlphaFoldDB" id="A0A975UCN0"/>
<gene>
    <name evidence="11" type="ORF">KNV97_13455</name>
</gene>
<keyword evidence="9" id="KW-1133">Transmembrane helix</keyword>
<dbReference type="Proteomes" id="UP000694232">
    <property type="component" value="Chromosome 1"/>
</dbReference>
<keyword evidence="4" id="KW-0732">Signal</keyword>
<evidence type="ECO:0000256" key="4">
    <source>
        <dbReference type="ARBA" id="ARBA00022729"/>
    </source>
</evidence>
<accession>A0A975UCN0</accession>
<evidence type="ECO:0000256" key="7">
    <source>
        <dbReference type="ARBA" id="ARBA00023136"/>
    </source>
</evidence>
<organism evidence="11 12">
    <name type="scientific">Vibrio ostreae</name>
    <dbReference type="NCBI Taxonomy" id="2841925"/>
    <lineage>
        <taxon>Bacteria</taxon>
        <taxon>Pseudomonadati</taxon>
        <taxon>Pseudomonadota</taxon>
        <taxon>Gammaproteobacteria</taxon>
        <taxon>Vibrionales</taxon>
        <taxon>Vibrionaceae</taxon>
        <taxon>Vibrio</taxon>
    </lineage>
</organism>
<keyword evidence="8" id="KW-0349">Heme</keyword>
<evidence type="ECO:0000256" key="9">
    <source>
        <dbReference type="SAM" id="Phobius"/>
    </source>
</evidence>
<dbReference type="PANTHER" id="PTHR35008">
    <property type="entry name" value="BLL4482 PROTEIN-RELATED"/>
    <property type="match status" value="1"/>
</dbReference>
<dbReference type="InterPro" id="IPR014353">
    <property type="entry name" value="Membr-bd_ADH_cyt_c"/>
</dbReference>
<keyword evidence="12" id="KW-1185">Reference proteome</keyword>
<evidence type="ECO:0000313" key="11">
    <source>
        <dbReference type="EMBL" id="QXO19190.1"/>
    </source>
</evidence>
<dbReference type="InterPro" id="IPR051459">
    <property type="entry name" value="Cytochrome_c-type_DH"/>
</dbReference>
<proteinExistence type="predicted"/>
<dbReference type="PANTHER" id="PTHR35008:SF8">
    <property type="entry name" value="ALCOHOL DEHYDROGENASE CYTOCHROME C SUBUNIT"/>
    <property type="match status" value="1"/>
</dbReference>
<protein>
    <submittedName>
        <fullName evidence="11">Cytochrome c</fullName>
    </submittedName>
</protein>
<dbReference type="GO" id="GO:0020037">
    <property type="term" value="F:heme binding"/>
    <property type="evidence" value="ECO:0007669"/>
    <property type="project" value="InterPro"/>
</dbReference>
<evidence type="ECO:0000256" key="3">
    <source>
        <dbReference type="ARBA" id="ARBA00022723"/>
    </source>
</evidence>
<dbReference type="GO" id="GO:0046872">
    <property type="term" value="F:metal ion binding"/>
    <property type="evidence" value="ECO:0007669"/>
    <property type="project" value="UniProtKB-KW"/>
</dbReference>
<sequence>MTLKRLILSVIALAVIVFGLIVTGIWGPSGHNPAPEQQVQTTQTPPGMSRGEYVAKMSDCTACHTTEKDKPFAGGLGMPLPIGTLYSTNITPDKETGIGNYSLDDFKRVLREGVRKDGGHLYPAMPYTEYTKLSDNDIAAMYDYFMNSVQPVKQANRPNDIPALLSMRWPLAIWNWMFHEQGAYQTQQDKGAEWNRGAYLVQGSTHCGTCHTPRGVAMQTTANDETETGFLSGADLAGWHAFNISNDNANGLGDWSNDEIVQYLKTGSVAGKAQAAGPMAEAVENSFRFLTDDDLNAIAVYLRSVPAVSEGSTSRYAQGEAVAQDLQLRGLPIETTREEMPGEYLYMANCSTCHDADGSGSPDGYYPSVYHNSVVGSEKSGNLIQVVLHGVKRDTNDGEVFMPAFGQHLSDDQIATLVNFLTDTYGQGNAQVEPQDVAELRATAE</sequence>
<dbReference type="GO" id="GO:0009055">
    <property type="term" value="F:electron transfer activity"/>
    <property type="evidence" value="ECO:0007669"/>
    <property type="project" value="InterPro"/>
</dbReference>
<keyword evidence="9" id="KW-0812">Transmembrane</keyword>
<dbReference type="Pfam" id="PF00034">
    <property type="entry name" value="Cytochrom_C"/>
    <property type="match status" value="1"/>
</dbReference>
<evidence type="ECO:0000256" key="6">
    <source>
        <dbReference type="ARBA" id="ARBA00023004"/>
    </source>
</evidence>
<reference evidence="11" key="1">
    <citation type="submission" date="2021-06" db="EMBL/GenBank/DDBJ databases">
        <title>Vibrio nov. sp., novel gut bacterium isolated from Yellow Sea oyster.</title>
        <authorList>
            <person name="Muhammad N."/>
            <person name="Nguyen T.H."/>
            <person name="Lee Y.-J."/>
            <person name="Ko J."/>
            <person name="Kim S.-G."/>
        </authorList>
    </citation>
    <scope>NUCLEOTIDE SEQUENCE</scope>
    <source>
        <strain evidence="11">OG9-811</strain>
    </source>
</reference>
<evidence type="ECO:0000259" key="10">
    <source>
        <dbReference type="PROSITE" id="PS51007"/>
    </source>
</evidence>
<name>A0A975UCN0_9VIBR</name>
<dbReference type="KEGG" id="vos:KNV97_13455"/>
<evidence type="ECO:0000256" key="2">
    <source>
        <dbReference type="ARBA" id="ARBA00022475"/>
    </source>
</evidence>